<dbReference type="EMBL" id="VYKK01000005">
    <property type="protein sequence ID" value="KAA9006394.1"/>
    <property type="molecule type" value="Genomic_DNA"/>
</dbReference>
<evidence type="ECO:0000256" key="1">
    <source>
        <dbReference type="SAM" id="MobiDB-lite"/>
    </source>
</evidence>
<dbReference type="AlphaFoldDB" id="A0A5J5GFX3"/>
<dbReference type="RefSeq" id="WP_150457226.1">
    <property type="nucleotide sequence ID" value="NZ_VYKK01000005.1"/>
</dbReference>
<comment type="caution">
    <text evidence="3">The sequence shown here is derived from an EMBL/GenBank/DDBJ whole genome shotgun (WGS) entry which is preliminary data.</text>
</comment>
<feature type="domain" description="Flagellar hook-length control protein-like C-terminal" evidence="2">
    <location>
        <begin position="350"/>
        <end position="424"/>
    </location>
</feature>
<dbReference type="Pfam" id="PF02120">
    <property type="entry name" value="Flg_hook"/>
    <property type="match status" value="1"/>
</dbReference>
<dbReference type="Proteomes" id="UP000367750">
    <property type="component" value="Unassembled WGS sequence"/>
</dbReference>
<accession>A0A5J5GFX3</accession>
<gene>
    <name evidence="3" type="ORF">F4V43_05425</name>
</gene>
<evidence type="ECO:0000259" key="2">
    <source>
        <dbReference type="Pfam" id="PF02120"/>
    </source>
</evidence>
<dbReference type="InterPro" id="IPR038610">
    <property type="entry name" value="FliK-like_C_sf"/>
</dbReference>
<feature type="region of interest" description="Disordered" evidence="1">
    <location>
        <begin position="196"/>
        <end position="236"/>
    </location>
</feature>
<name>A0A5J5GFX3_9BACL</name>
<feature type="region of interest" description="Disordered" evidence="1">
    <location>
        <begin position="422"/>
        <end position="462"/>
    </location>
</feature>
<dbReference type="PANTHER" id="PTHR37533:SF2">
    <property type="entry name" value="FLAGELLAR HOOK-LENGTH CONTROL PROTEIN"/>
    <property type="match status" value="1"/>
</dbReference>
<evidence type="ECO:0000313" key="4">
    <source>
        <dbReference type="Proteomes" id="UP000367750"/>
    </source>
</evidence>
<reference evidence="3 4" key="1">
    <citation type="submission" date="2019-09" db="EMBL/GenBank/DDBJ databases">
        <title>Bacillus ochoae sp. nov., Paenibacillus whitsoniae sp. nov., Paenibacillus spiritus sp. nov. Isolated from the Mars Exploration Rover during spacecraft assembly.</title>
        <authorList>
            <person name="Seuylemezian A."/>
            <person name="Vaishampayan P."/>
        </authorList>
    </citation>
    <scope>NUCLEOTIDE SEQUENCE [LARGE SCALE GENOMIC DNA]</scope>
    <source>
        <strain evidence="3 4">MER_111</strain>
    </source>
</reference>
<feature type="compositionally biased region" description="Basic and acidic residues" evidence="1">
    <location>
        <begin position="442"/>
        <end position="452"/>
    </location>
</feature>
<sequence>MSLVFNMVSAGKSSGSARAAGAAAGGEVQGALLPFSQTLVQTLAGTAQTSAAAAETGASASLIQASPLLALLAGQASAETGQKVSDGAGLIAKLEPELDQLDEQLNADPALLATLQQWLVQAFVALKGSGDEQTEADTSSDLPPVAQNAGTVRFALQDALNRLVAVMEQTEGTDGQTQKAQVLTVLNQFSEVLNEAAAGSGKSQDAVMDPSATPTASLEDGANETGRNSAAEQAPRLVMPASDNARHAAVMNPAGHATLAETSETKNDSPKLAEAAVLSVKAEASGDKDSAKSEHASVGGEENRVVTAGQLSLRDGLNPSVKNETPQVPVQRFAQEMNTYIGGKMEVIKRGDALEATLSLFPEHLGQVDVKITMQNGLLVAHFATEHAGAKDLLENQMAQLRSALQSQGLQVEKLEVTQNTSTMQSQMYQDGRRSGSGQQGDQKRSKSRSDSQDDAVAAAELEDDWRELMNAVRNPFDSLRSNFTAEA</sequence>
<keyword evidence="4" id="KW-1185">Reference proteome</keyword>
<dbReference type="InterPro" id="IPR052563">
    <property type="entry name" value="FliK"/>
</dbReference>
<dbReference type="OrthoDB" id="2380967at2"/>
<protein>
    <recommendedName>
        <fullName evidence="2">Flagellar hook-length control protein-like C-terminal domain-containing protein</fullName>
    </recommendedName>
</protein>
<dbReference type="CDD" id="cd17470">
    <property type="entry name" value="T3SS_Flik_C"/>
    <property type="match status" value="1"/>
</dbReference>
<dbReference type="Gene3D" id="3.30.750.140">
    <property type="match status" value="1"/>
</dbReference>
<dbReference type="PANTHER" id="PTHR37533">
    <property type="entry name" value="FLAGELLAR HOOK-LENGTH CONTROL PROTEIN"/>
    <property type="match status" value="1"/>
</dbReference>
<feature type="compositionally biased region" description="Basic and acidic residues" evidence="1">
    <location>
        <begin position="284"/>
        <end position="295"/>
    </location>
</feature>
<organism evidence="3 4">
    <name type="scientific">Paenibacillus spiritus</name>
    <dbReference type="NCBI Taxonomy" id="2496557"/>
    <lineage>
        <taxon>Bacteria</taxon>
        <taxon>Bacillati</taxon>
        <taxon>Bacillota</taxon>
        <taxon>Bacilli</taxon>
        <taxon>Bacillales</taxon>
        <taxon>Paenibacillaceae</taxon>
        <taxon>Paenibacillus</taxon>
    </lineage>
</organism>
<feature type="region of interest" description="Disordered" evidence="1">
    <location>
        <begin position="282"/>
        <end position="304"/>
    </location>
</feature>
<dbReference type="InterPro" id="IPR021136">
    <property type="entry name" value="Flagellar_hook_control-like_C"/>
</dbReference>
<evidence type="ECO:0000313" key="3">
    <source>
        <dbReference type="EMBL" id="KAA9006394.1"/>
    </source>
</evidence>
<proteinExistence type="predicted"/>